<protein>
    <recommendedName>
        <fullName evidence="2">precorrin-2 dehydrogenase</fullName>
        <ecNumber evidence="2">1.3.1.76</ecNumber>
    </recommendedName>
</protein>
<dbReference type="InterPro" id="IPR006367">
    <property type="entry name" value="Sirohaem_synthase_N"/>
</dbReference>
<comment type="pathway">
    <text evidence="1">Porphyrin-containing compound metabolism; siroheme biosynthesis; sirohydrochlorin from precorrin-2: step 1/1.</text>
</comment>
<dbReference type="GO" id="GO:0019354">
    <property type="term" value="P:siroheme biosynthetic process"/>
    <property type="evidence" value="ECO:0007669"/>
    <property type="project" value="InterPro"/>
</dbReference>
<evidence type="ECO:0000256" key="4">
    <source>
        <dbReference type="ARBA" id="ARBA00023027"/>
    </source>
</evidence>
<evidence type="ECO:0000256" key="1">
    <source>
        <dbReference type="ARBA" id="ARBA00005010"/>
    </source>
</evidence>
<feature type="domain" description="Siroheme synthase central" evidence="7">
    <location>
        <begin position="118"/>
        <end position="145"/>
    </location>
</feature>
<dbReference type="GO" id="GO:0043115">
    <property type="term" value="F:precorrin-2 dehydrogenase activity"/>
    <property type="evidence" value="ECO:0007669"/>
    <property type="project" value="UniProtKB-EC"/>
</dbReference>
<name>A0AA87IPE3_9BACL</name>
<reference evidence="8 9" key="1">
    <citation type="journal article" date="2012" name="J. Bacteriol.">
        <title>Genome Sequence of the Antarctic Psychrophile Bacterium Planococcus antarcticus DSM 14505.</title>
        <authorList>
            <person name="Margolles A."/>
            <person name="Gueimonde M."/>
            <person name="Sanchez B."/>
        </authorList>
    </citation>
    <scope>NUCLEOTIDE SEQUENCE [LARGE SCALE GENOMIC DNA]</scope>
    <source>
        <strain evidence="8 9">DSM 14505</strain>
    </source>
</reference>
<accession>A0AA87IPE3</accession>
<comment type="caution">
    <text evidence="8">The sequence shown here is derived from an EMBL/GenBank/DDBJ whole genome shotgun (WGS) entry which is preliminary data.</text>
</comment>
<dbReference type="InterPro" id="IPR028161">
    <property type="entry name" value="Met8-like"/>
</dbReference>
<dbReference type="InterPro" id="IPR036291">
    <property type="entry name" value="NAD(P)-bd_dom_sf"/>
</dbReference>
<evidence type="ECO:0000256" key="3">
    <source>
        <dbReference type="ARBA" id="ARBA00023002"/>
    </source>
</evidence>
<comment type="catalytic activity">
    <reaction evidence="6">
        <text>precorrin-2 + NAD(+) = sirohydrochlorin + NADH + 2 H(+)</text>
        <dbReference type="Rhea" id="RHEA:15613"/>
        <dbReference type="ChEBI" id="CHEBI:15378"/>
        <dbReference type="ChEBI" id="CHEBI:57540"/>
        <dbReference type="ChEBI" id="CHEBI:57945"/>
        <dbReference type="ChEBI" id="CHEBI:58351"/>
        <dbReference type="ChEBI" id="CHEBI:58827"/>
        <dbReference type="EC" id="1.3.1.76"/>
    </reaction>
</comment>
<dbReference type="Pfam" id="PF14824">
    <property type="entry name" value="Sirohm_synth_M"/>
    <property type="match status" value="1"/>
</dbReference>
<gene>
    <name evidence="8" type="ORF">A1A1_03157</name>
</gene>
<dbReference type="Gene3D" id="3.40.50.720">
    <property type="entry name" value="NAD(P)-binding Rossmann-like Domain"/>
    <property type="match status" value="1"/>
</dbReference>
<dbReference type="NCBIfam" id="NF005222">
    <property type="entry name" value="PRK06718.1"/>
    <property type="match status" value="1"/>
</dbReference>
<evidence type="ECO:0000313" key="8">
    <source>
        <dbReference type="EMBL" id="EIM08057.1"/>
    </source>
</evidence>
<organism evidence="8 9">
    <name type="scientific">Planococcus antarcticus DSM 14505</name>
    <dbReference type="NCBI Taxonomy" id="1185653"/>
    <lineage>
        <taxon>Bacteria</taxon>
        <taxon>Bacillati</taxon>
        <taxon>Bacillota</taxon>
        <taxon>Bacilli</taxon>
        <taxon>Bacillales</taxon>
        <taxon>Caryophanaceae</taxon>
        <taxon>Planococcus</taxon>
    </lineage>
</organism>
<dbReference type="GO" id="GO:0004325">
    <property type="term" value="F:ferrochelatase activity"/>
    <property type="evidence" value="ECO:0007669"/>
    <property type="project" value="InterPro"/>
</dbReference>
<dbReference type="Gene3D" id="1.10.8.610">
    <property type="entry name" value="SirC, precorrin-2 dehydrogenase, C-terminal helical domain-like"/>
    <property type="match status" value="1"/>
</dbReference>
<dbReference type="Pfam" id="PF22440">
    <property type="entry name" value="SirC_C"/>
    <property type="match status" value="1"/>
</dbReference>
<dbReference type="RefSeq" id="WP_006828647.1">
    <property type="nucleotide sequence ID" value="NZ_AJYB01000010.1"/>
</dbReference>
<sequence length="210" mass="23756">MTVIPIMIDLEGKRVVIVGGGRIAERRLDSLLDNGAVMIVISPSVTPEISRWAEEGKMIWKQQSFEPTDAEDAFMIIIATDDLAVNAAARKAAPPHCLVNASAEAESGNIHFPAHFKRGKLSIAVSTNGASPMLAKKIKHELKNQFDERYEQYLEFLFNARQLLKQIQLSRSTKEEYLRAFLDESFLQSEAQQQTLRELRLLVNRDNDFR</sequence>
<dbReference type="AlphaFoldDB" id="A0AA87IPE3"/>
<dbReference type="EMBL" id="AJYB01000010">
    <property type="protein sequence ID" value="EIM08057.1"/>
    <property type="molecule type" value="Genomic_DNA"/>
</dbReference>
<dbReference type="EC" id="1.3.1.76" evidence="2"/>
<evidence type="ECO:0000256" key="6">
    <source>
        <dbReference type="ARBA" id="ARBA00047561"/>
    </source>
</evidence>
<dbReference type="SUPFAM" id="SSF51735">
    <property type="entry name" value="NAD(P)-binding Rossmann-fold domains"/>
    <property type="match status" value="1"/>
</dbReference>
<dbReference type="InterPro" id="IPR042518">
    <property type="entry name" value="SirC_C"/>
</dbReference>
<evidence type="ECO:0000313" key="9">
    <source>
        <dbReference type="Proteomes" id="UP000004725"/>
    </source>
</evidence>
<dbReference type="InterPro" id="IPR028281">
    <property type="entry name" value="Sirohaem_synthase_central"/>
</dbReference>
<evidence type="ECO:0000256" key="2">
    <source>
        <dbReference type="ARBA" id="ARBA00012400"/>
    </source>
</evidence>
<dbReference type="PANTHER" id="PTHR35330">
    <property type="entry name" value="SIROHEME BIOSYNTHESIS PROTEIN MET8"/>
    <property type="match status" value="1"/>
</dbReference>
<evidence type="ECO:0000256" key="5">
    <source>
        <dbReference type="ARBA" id="ARBA00023244"/>
    </source>
</evidence>
<evidence type="ECO:0000259" key="7">
    <source>
        <dbReference type="Pfam" id="PF14824"/>
    </source>
</evidence>
<keyword evidence="4" id="KW-0520">NAD</keyword>
<keyword evidence="3" id="KW-0560">Oxidoreductase</keyword>
<dbReference type="PANTHER" id="PTHR35330:SF1">
    <property type="entry name" value="SIROHEME BIOSYNTHESIS PROTEIN MET8"/>
    <property type="match status" value="1"/>
</dbReference>
<dbReference type="NCBIfam" id="TIGR01470">
    <property type="entry name" value="cysG_Nterm"/>
    <property type="match status" value="1"/>
</dbReference>
<dbReference type="Proteomes" id="UP000004725">
    <property type="component" value="Unassembled WGS sequence"/>
</dbReference>
<dbReference type="SUPFAM" id="SSF75615">
    <property type="entry name" value="Siroheme synthase middle domains-like"/>
    <property type="match status" value="1"/>
</dbReference>
<dbReference type="Pfam" id="PF13241">
    <property type="entry name" value="NAD_binding_7"/>
    <property type="match status" value="1"/>
</dbReference>
<keyword evidence="5" id="KW-0627">Porphyrin biosynthesis</keyword>
<proteinExistence type="predicted"/>